<comment type="caution">
    <text evidence="2">The sequence shown here is derived from an EMBL/GenBank/DDBJ whole genome shotgun (WGS) entry which is preliminary data.</text>
</comment>
<protein>
    <recommendedName>
        <fullName evidence="1">CxC2-like cysteine cluster KDZ transposase-associated domain-containing protein</fullName>
    </recommendedName>
</protein>
<feature type="domain" description="CxC2-like cysteine cluster KDZ transposase-associated" evidence="1">
    <location>
        <begin position="120"/>
        <end position="219"/>
    </location>
</feature>
<dbReference type="OrthoDB" id="3257613at2759"/>
<evidence type="ECO:0000259" key="1">
    <source>
        <dbReference type="Pfam" id="PF18803"/>
    </source>
</evidence>
<evidence type="ECO:0000313" key="3">
    <source>
        <dbReference type="Proteomes" id="UP000290288"/>
    </source>
</evidence>
<gene>
    <name evidence="2" type="ORF">EST38_g13783</name>
</gene>
<proteinExistence type="predicted"/>
<dbReference type="STRING" id="2316362.A0A4Q2D1D0"/>
<dbReference type="AlphaFoldDB" id="A0A4Q2D1D0"/>
<dbReference type="Pfam" id="PF18803">
    <property type="entry name" value="CxC2"/>
    <property type="match status" value="1"/>
</dbReference>
<dbReference type="InterPro" id="IPR041457">
    <property type="entry name" value="CxC2_KDZ-assoc"/>
</dbReference>
<name>A0A4Q2D1D0_9AGAR</name>
<dbReference type="Proteomes" id="UP000290288">
    <property type="component" value="Unassembled WGS sequence"/>
</dbReference>
<accession>A0A4Q2D1D0</accession>
<reference evidence="2 3" key="1">
    <citation type="submission" date="2019-01" db="EMBL/GenBank/DDBJ databases">
        <title>Draft genome sequence of Psathyrella aberdarensis IHI B618.</title>
        <authorList>
            <person name="Buettner E."/>
            <person name="Kellner H."/>
        </authorList>
    </citation>
    <scope>NUCLEOTIDE SEQUENCE [LARGE SCALE GENOMIC DNA]</scope>
    <source>
        <strain evidence="2 3">IHI B618</strain>
    </source>
</reference>
<organism evidence="2 3">
    <name type="scientific">Candolleomyces aberdarensis</name>
    <dbReference type="NCBI Taxonomy" id="2316362"/>
    <lineage>
        <taxon>Eukaryota</taxon>
        <taxon>Fungi</taxon>
        <taxon>Dikarya</taxon>
        <taxon>Basidiomycota</taxon>
        <taxon>Agaricomycotina</taxon>
        <taxon>Agaricomycetes</taxon>
        <taxon>Agaricomycetidae</taxon>
        <taxon>Agaricales</taxon>
        <taxon>Agaricineae</taxon>
        <taxon>Psathyrellaceae</taxon>
        <taxon>Candolleomyces</taxon>
    </lineage>
</organism>
<keyword evidence="3" id="KW-1185">Reference proteome</keyword>
<evidence type="ECO:0000313" key="2">
    <source>
        <dbReference type="EMBL" id="RXW12071.1"/>
    </source>
</evidence>
<sequence>MPTAPLKRISTCNATAYVDPDSDEELEIDLNAFINETGEAFEVYHAVPIQHSTHSLPAEVTHPTLGPMPSSNQFGTGINVLAQSDGPDTHTAGRKQGASVMMNIFAPHLADLQEAILEARISTFHFTVTPCPNRDVKNQGRSFFIVDVNGFHILPVVFCCCLNAEQEHLQLMHSKLFPATITQPSTAFTFNLLKNWSMHTLTSKKSAHDYQDALCKLTNPVFPHEVPDRSQELLCVSRIWRHLSDVRHAGQAHGIDELLPLRRKGSIATRCPACPEVGVNISQEVIDAAHEDETCVPLLLRTIQSY</sequence>
<dbReference type="EMBL" id="SDEE01001429">
    <property type="protein sequence ID" value="RXW12071.1"/>
    <property type="molecule type" value="Genomic_DNA"/>
</dbReference>